<proteinExistence type="predicted"/>
<organism evidence="2 3">
    <name type="scientific">Halomonas sulfidivorans</name>
    <dbReference type="NCBI Taxonomy" id="2733488"/>
    <lineage>
        <taxon>Bacteria</taxon>
        <taxon>Pseudomonadati</taxon>
        <taxon>Pseudomonadota</taxon>
        <taxon>Gammaproteobacteria</taxon>
        <taxon>Oceanospirillales</taxon>
        <taxon>Halomonadaceae</taxon>
        <taxon>Halomonas</taxon>
    </lineage>
</organism>
<dbReference type="RefSeq" id="WP_209473836.1">
    <property type="nucleotide sequence ID" value="NZ_CP053383.1"/>
</dbReference>
<evidence type="ECO:0000313" key="3">
    <source>
        <dbReference type="Proteomes" id="UP000671845"/>
    </source>
</evidence>
<gene>
    <name evidence="2" type="ORF">HNO53_17350</name>
</gene>
<keyword evidence="3" id="KW-1185">Reference proteome</keyword>
<dbReference type="Proteomes" id="UP000671845">
    <property type="component" value="Chromosome"/>
</dbReference>
<evidence type="ECO:0000313" key="2">
    <source>
        <dbReference type="EMBL" id="QTP60324.1"/>
    </source>
</evidence>
<evidence type="ECO:0000256" key="1">
    <source>
        <dbReference type="SAM" id="Phobius"/>
    </source>
</evidence>
<accession>A0ABX7WJI7</accession>
<sequence>MNNFSKKGLAAILAAGVLLWLSTFILIPWAAQRLAELSAYCNGDILTDRCYQSLVIYGSIGDMFGATAALFSGLALFAVAATLWIDINARREGRKPLVISMLDQESILFKNPSIKNGRELTISISLALSNQTEEAAINVMTYGQLVSEGSTETFGPSHLQAPIIKGPSESITIEKTINGHNLDKFLTKLTEQGCIFLELITSYESLENVKWSTRTTYILTSNDTTSTKRLNAIRSGITEDEDFEVLWGNKAAASLTSDVKEGSWRHQREE</sequence>
<name>A0ABX7WJI7_9GAMM</name>
<feature type="transmembrane region" description="Helical" evidence="1">
    <location>
        <begin position="63"/>
        <end position="85"/>
    </location>
</feature>
<protein>
    <submittedName>
        <fullName evidence="2">Uncharacterized protein</fullName>
    </submittedName>
</protein>
<keyword evidence="1" id="KW-0472">Membrane</keyword>
<keyword evidence="1" id="KW-1133">Transmembrane helix</keyword>
<dbReference type="EMBL" id="CP053383">
    <property type="protein sequence ID" value="QTP60324.1"/>
    <property type="molecule type" value="Genomic_DNA"/>
</dbReference>
<reference evidence="2 3" key="1">
    <citation type="journal article" date="2021" name="Front. Microbiol.">
        <title>Aerobic Denitrification and Heterotrophic Sulfur Oxidation in the Genus Halomonas Revealed by Six Novel Species Characterizations and Genome-Based Analysis.</title>
        <authorList>
            <person name="Wang L."/>
            <person name="Shao Z."/>
        </authorList>
    </citation>
    <scope>NUCLEOTIDE SEQUENCE [LARGE SCALE GENOMIC DNA]</scope>
    <source>
        <strain evidence="2 3">MCCC 1A13718</strain>
    </source>
</reference>
<keyword evidence="1" id="KW-0812">Transmembrane</keyword>